<gene>
    <name evidence="1" type="ORF">ACFOZ1_15425</name>
</gene>
<organism evidence="1 2">
    <name type="scientific">Gracilibacillus marinus</name>
    <dbReference type="NCBI Taxonomy" id="630535"/>
    <lineage>
        <taxon>Bacteria</taxon>
        <taxon>Bacillati</taxon>
        <taxon>Bacillota</taxon>
        <taxon>Bacilli</taxon>
        <taxon>Bacillales</taxon>
        <taxon>Bacillaceae</taxon>
        <taxon>Gracilibacillus</taxon>
    </lineage>
</organism>
<dbReference type="InterPro" id="IPR036890">
    <property type="entry name" value="HATPase_C_sf"/>
</dbReference>
<name>A0ABV8W1P7_9BACI</name>
<keyword evidence="1" id="KW-0547">Nucleotide-binding</keyword>
<comment type="caution">
    <text evidence="1">The sequence shown here is derived from an EMBL/GenBank/DDBJ whole genome shotgun (WGS) entry which is preliminary data.</text>
</comment>
<keyword evidence="2" id="KW-1185">Reference proteome</keyword>
<evidence type="ECO:0000313" key="2">
    <source>
        <dbReference type="Proteomes" id="UP001595880"/>
    </source>
</evidence>
<keyword evidence="1" id="KW-0067">ATP-binding</keyword>
<dbReference type="EMBL" id="JBHSDV010000006">
    <property type="protein sequence ID" value="MFC4389171.1"/>
    <property type="molecule type" value="Genomic_DNA"/>
</dbReference>
<dbReference type="Gene3D" id="3.30.565.10">
    <property type="entry name" value="Histidine kinase-like ATPase, C-terminal domain"/>
    <property type="match status" value="1"/>
</dbReference>
<reference evidence="2" key="1">
    <citation type="journal article" date="2019" name="Int. J. Syst. Evol. Microbiol.">
        <title>The Global Catalogue of Microorganisms (GCM) 10K type strain sequencing project: providing services to taxonomists for standard genome sequencing and annotation.</title>
        <authorList>
            <consortium name="The Broad Institute Genomics Platform"/>
            <consortium name="The Broad Institute Genome Sequencing Center for Infectious Disease"/>
            <person name="Wu L."/>
            <person name="Ma J."/>
        </authorList>
    </citation>
    <scope>NUCLEOTIDE SEQUENCE [LARGE SCALE GENOMIC DNA]</scope>
    <source>
        <strain evidence="2">KACC 14058</strain>
    </source>
</reference>
<dbReference type="SUPFAM" id="SSF55874">
    <property type="entry name" value="ATPase domain of HSP90 chaperone/DNA topoisomerase II/histidine kinase"/>
    <property type="match status" value="1"/>
</dbReference>
<sequence length="413" mass="47204">MSVCNACPSNPNCENCKQFIDGGTLRKKVNPPRAVILEDKENKKNYNGLLYVISRVGMLIKTTAPRQSYIVDINDEITAKISPVMKKDLIDTDFNSFDIVKVSRKTSQDERLSRDEYEYLFSDKKDLIDQLTEDLDENIKNVVREKLKIDLLKSELLDQLQLSATYKYEKGRLKQVSGDKDSFIKESDMLLWMNEALKQNAPRRETLIDPEKERYIDVHSVPLGYQSGGFVTLDVTNIVQKEKQLLEEQWQSFREVTHALSKGKVHLIKYDEIVEILSNCELISEMEVSSSTQLKEVREMIKQALVDVNLQLKNQYQLLLSVQEGLTNALKHVGIGKIKIYIHEVKILIMIEDHGKGMLLKDIPKATLIKGYSTSATLGQGFHLMTSYCSQLFLKTDTNGTTLILEYLIGDNK</sequence>
<protein>
    <submittedName>
        <fullName evidence="1">ATP-binding protein</fullName>
    </submittedName>
</protein>
<dbReference type="RefSeq" id="WP_390200713.1">
    <property type="nucleotide sequence ID" value="NZ_JBHSDV010000006.1"/>
</dbReference>
<dbReference type="GO" id="GO:0005524">
    <property type="term" value="F:ATP binding"/>
    <property type="evidence" value="ECO:0007669"/>
    <property type="project" value="UniProtKB-KW"/>
</dbReference>
<evidence type="ECO:0000313" key="1">
    <source>
        <dbReference type="EMBL" id="MFC4389171.1"/>
    </source>
</evidence>
<dbReference type="Proteomes" id="UP001595880">
    <property type="component" value="Unassembled WGS sequence"/>
</dbReference>
<proteinExistence type="predicted"/>
<accession>A0ABV8W1P7</accession>